<dbReference type="Pfam" id="PF05962">
    <property type="entry name" value="HutD"/>
    <property type="match status" value="1"/>
</dbReference>
<dbReference type="PANTHER" id="PTHR37943">
    <property type="entry name" value="PROTEIN VES"/>
    <property type="match status" value="1"/>
</dbReference>
<dbReference type="PANTHER" id="PTHR37943:SF1">
    <property type="entry name" value="PROTEIN VES"/>
    <property type="match status" value="1"/>
</dbReference>
<gene>
    <name evidence="1" type="ORF">ACFOOQ_06760</name>
</gene>
<comment type="caution">
    <text evidence="1">The sequence shown here is derived from an EMBL/GenBank/DDBJ whole genome shotgun (WGS) entry which is preliminary data.</text>
</comment>
<evidence type="ECO:0000313" key="1">
    <source>
        <dbReference type="EMBL" id="MFC3675235.1"/>
    </source>
</evidence>
<dbReference type="EMBL" id="JBHRYJ010000001">
    <property type="protein sequence ID" value="MFC3675235.1"/>
    <property type="molecule type" value="Genomic_DNA"/>
</dbReference>
<reference evidence="2" key="1">
    <citation type="journal article" date="2019" name="Int. J. Syst. Evol. Microbiol.">
        <title>The Global Catalogue of Microorganisms (GCM) 10K type strain sequencing project: providing services to taxonomists for standard genome sequencing and annotation.</title>
        <authorList>
            <consortium name="The Broad Institute Genomics Platform"/>
            <consortium name="The Broad Institute Genome Sequencing Center for Infectious Disease"/>
            <person name="Wu L."/>
            <person name="Ma J."/>
        </authorList>
    </citation>
    <scope>NUCLEOTIDE SEQUENCE [LARGE SCALE GENOMIC DNA]</scope>
    <source>
        <strain evidence="2">KCTC 42182</strain>
    </source>
</reference>
<dbReference type="SUPFAM" id="SSF51182">
    <property type="entry name" value="RmlC-like cupins"/>
    <property type="match status" value="1"/>
</dbReference>
<dbReference type="CDD" id="cd20293">
    <property type="entry name" value="cupin_HutD_N"/>
    <property type="match status" value="1"/>
</dbReference>
<sequence>MTAPRLIDLAALPLQPWKNGGGVTSELAIDPPGATAETFRWRISLARIAQDGPFSAFPGITRWITLIEGGGFTLDFSDGSRLDVPEPFVPHRFDGGMAATCRLKGGPSRDLNVMARADVAMDVQVVAAGAGAPPHEVPPPGFALIAGDIVLVRLDDSRMLRAAVLAG</sequence>
<dbReference type="InterPro" id="IPR014710">
    <property type="entry name" value="RmlC-like_jellyroll"/>
</dbReference>
<protein>
    <submittedName>
        <fullName evidence="1">HutD family protein</fullName>
    </submittedName>
</protein>
<dbReference type="Proteomes" id="UP001595711">
    <property type="component" value="Unassembled WGS sequence"/>
</dbReference>
<evidence type="ECO:0000313" key="2">
    <source>
        <dbReference type="Proteomes" id="UP001595711"/>
    </source>
</evidence>
<proteinExistence type="predicted"/>
<keyword evidence="2" id="KW-1185">Reference proteome</keyword>
<organism evidence="1 2">
    <name type="scientific">Ferrovibrio xuzhouensis</name>
    <dbReference type="NCBI Taxonomy" id="1576914"/>
    <lineage>
        <taxon>Bacteria</taxon>
        <taxon>Pseudomonadati</taxon>
        <taxon>Pseudomonadota</taxon>
        <taxon>Alphaproteobacteria</taxon>
        <taxon>Rhodospirillales</taxon>
        <taxon>Rhodospirillaceae</taxon>
        <taxon>Ferrovibrio</taxon>
    </lineage>
</organism>
<accession>A0ABV7VDK2</accession>
<dbReference type="InterPro" id="IPR010282">
    <property type="entry name" value="Uncharacterised_HutD/Ves"/>
</dbReference>
<dbReference type="InterPro" id="IPR011051">
    <property type="entry name" value="RmlC_Cupin_sf"/>
</dbReference>
<dbReference type="RefSeq" id="WP_379723414.1">
    <property type="nucleotide sequence ID" value="NZ_JBHRYJ010000001.1"/>
</dbReference>
<name>A0ABV7VDK2_9PROT</name>
<dbReference type="Gene3D" id="2.60.120.10">
    <property type="entry name" value="Jelly Rolls"/>
    <property type="match status" value="1"/>
</dbReference>